<dbReference type="PROSITE" id="PS51257">
    <property type="entry name" value="PROKAR_LIPOPROTEIN"/>
    <property type="match status" value="1"/>
</dbReference>
<accession>A0A1T4Z482</accession>
<proteinExistence type="predicted"/>
<dbReference type="EMBL" id="FUYE01000030">
    <property type="protein sequence ID" value="SKB08852.1"/>
    <property type="molecule type" value="Genomic_DNA"/>
</dbReference>
<evidence type="ECO:0000313" key="2">
    <source>
        <dbReference type="EMBL" id="SKB08852.1"/>
    </source>
</evidence>
<dbReference type="STRING" id="48467.SAMN02745166_05043"/>
<feature type="transmembrane region" description="Helical" evidence="1">
    <location>
        <begin position="7"/>
        <end position="28"/>
    </location>
</feature>
<gene>
    <name evidence="2" type="ORF">SAMN02745166_05043</name>
</gene>
<dbReference type="Proteomes" id="UP000190774">
    <property type="component" value="Unassembled WGS sequence"/>
</dbReference>
<protein>
    <submittedName>
        <fullName evidence="2">Uncharacterized protein</fullName>
    </submittedName>
</protein>
<reference evidence="3" key="1">
    <citation type="submission" date="2017-02" db="EMBL/GenBank/DDBJ databases">
        <authorList>
            <person name="Varghese N."/>
            <person name="Submissions S."/>
        </authorList>
    </citation>
    <scope>NUCLEOTIDE SEQUENCE [LARGE SCALE GENOMIC DNA]</scope>
    <source>
        <strain evidence="3">ATCC 700200</strain>
    </source>
</reference>
<sequence>MKKILRIIGWLSLALVLGASCFFGWLMYDFHESGKADVWSTDSAPDAAILSKFAE</sequence>
<evidence type="ECO:0000256" key="1">
    <source>
        <dbReference type="SAM" id="Phobius"/>
    </source>
</evidence>
<evidence type="ECO:0000313" key="3">
    <source>
        <dbReference type="Proteomes" id="UP000190774"/>
    </source>
</evidence>
<dbReference type="AlphaFoldDB" id="A0A1T4Z482"/>
<keyword evidence="1" id="KW-0472">Membrane</keyword>
<organism evidence="2 3">
    <name type="scientific">Prosthecobacter debontii</name>
    <dbReference type="NCBI Taxonomy" id="48467"/>
    <lineage>
        <taxon>Bacteria</taxon>
        <taxon>Pseudomonadati</taxon>
        <taxon>Verrucomicrobiota</taxon>
        <taxon>Verrucomicrobiia</taxon>
        <taxon>Verrucomicrobiales</taxon>
        <taxon>Verrucomicrobiaceae</taxon>
        <taxon>Prosthecobacter</taxon>
    </lineage>
</organism>
<keyword evidence="1" id="KW-0812">Transmembrane</keyword>
<keyword evidence="1" id="KW-1133">Transmembrane helix</keyword>
<keyword evidence="3" id="KW-1185">Reference proteome</keyword>
<name>A0A1T4Z482_9BACT</name>